<gene>
    <name evidence="7" type="ORF">MPH_10377</name>
</gene>
<organism evidence="7 8">
    <name type="scientific">Macrophomina phaseolina (strain MS6)</name>
    <name type="common">Charcoal rot fungus</name>
    <dbReference type="NCBI Taxonomy" id="1126212"/>
    <lineage>
        <taxon>Eukaryota</taxon>
        <taxon>Fungi</taxon>
        <taxon>Dikarya</taxon>
        <taxon>Ascomycota</taxon>
        <taxon>Pezizomycotina</taxon>
        <taxon>Dothideomycetes</taxon>
        <taxon>Dothideomycetes incertae sedis</taxon>
        <taxon>Botryosphaeriales</taxon>
        <taxon>Botryosphaeriaceae</taxon>
        <taxon>Macrophomina</taxon>
    </lineage>
</organism>
<dbReference type="VEuPathDB" id="FungiDB:MPH_10377"/>
<dbReference type="HOGENOM" id="CLU_001570_14_11_1"/>
<dbReference type="EMBL" id="AHHD01000449">
    <property type="protein sequence ID" value="EKG12507.1"/>
    <property type="molecule type" value="Genomic_DNA"/>
</dbReference>
<evidence type="ECO:0000313" key="7">
    <source>
        <dbReference type="EMBL" id="EKG12507.1"/>
    </source>
</evidence>
<dbReference type="CDD" id="cd11058">
    <property type="entry name" value="CYP60B-like"/>
    <property type="match status" value="1"/>
</dbReference>
<keyword evidence="4 6" id="KW-0479">Metal-binding</keyword>
<keyword evidence="3 6" id="KW-0349">Heme</keyword>
<dbReference type="Pfam" id="PF00067">
    <property type="entry name" value="p450"/>
    <property type="match status" value="1"/>
</dbReference>
<accession>K2RI49</accession>
<dbReference type="GO" id="GO:0020037">
    <property type="term" value="F:heme binding"/>
    <property type="evidence" value="ECO:0007669"/>
    <property type="project" value="InterPro"/>
</dbReference>
<comment type="similarity">
    <text evidence="2">Belongs to the cytochrome P450 family.</text>
</comment>
<dbReference type="STRING" id="1126212.K2RI49"/>
<evidence type="ECO:0000256" key="6">
    <source>
        <dbReference type="PIRSR" id="PIRSR602401-1"/>
    </source>
</evidence>
<dbReference type="eggNOG" id="KOG0158">
    <property type="taxonomic scope" value="Eukaryota"/>
</dbReference>
<evidence type="ECO:0000256" key="5">
    <source>
        <dbReference type="ARBA" id="ARBA00023004"/>
    </source>
</evidence>
<dbReference type="Gene3D" id="1.10.630.10">
    <property type="entry name" value="Cytochrome P450"/>
    <property type="match status" value="1"/>
</dbReference>
<dbReference type="Proteomes" id="UP000007129">
    <property type="component" value="Unassembled WGS sequence"/>
</dbReference>
<sequence>MGPYSITVYTALSCLFGYLLCRLTYNLFLHPLARLPGPWTAALGDLWFASHWLSGTWHRDIEALHRKYGPVVRVAPNELSFCGVQSIKDIYGTRQYTAPTFFKKCRTFYLQSDVKYPSIGTEVDPVKHHELRKMISPGFSPPTLKSQGYIIAGYVNTLVQQIQERSGQPLEMNRWFLWFTFDVITDLVFGESLKNVERGEPDQWLTMLQGSGPVLAVAYILRRQPKAVIAILRRLLANKKSAEMRAYHVRMSQEMAKRRIAKGAMDREDIFNHLVGEGSKPLDPEVLALQGPTLIGAGSETTSLTLMMTTYHLLRNPDKLAVLQDEVRSAFNNRGQIDSESTKSLRYLNAVIEEALRLTSPASFGLPRISPGAVVDGIWVPQGTRVFVAENVTARDPRYFLHPEEFHPERWLPRDHPLYDSRFENDVKEASKPFLVGPRACLGMHLAYLEMRLCVSNLVWQFNWTLGEEGAEFEKNTKLLGLWRPATLPVTYEPVKRE</sequence>
<evidence type="ECO:0000256" key="1">
    <source>
        <dbReference type="ARBA" id="ARBA00001971"/>
    </source>
</evidence>
<dbReference type="InParanoid" id="K2RI49"/>
<protein>
    <submittedName>
        <fullName evidence="7">Cytochrome P450</fullName>
    </submittedName>
</protein>
<evidence type="ECO:0000256" key="2">
    <source>
        <dbReference type="ARBA" id="ARBA00010617"/>
    </source>
</evidence>
<dbReference type="GO" id="GO:0004497">
    <property type="term" value="F:monooxygenase activity"/>
    <property type="evidence" value="ECO:0007669"/>
    <property type="project" value="InterPro"/>
</dbReference>
<name>K2RI49_MACPH</name>
<dbReference type="SUPFAM" id="SSF48264">
    <property type="entry name" value="Cytochrome P450"/>
    <property type="match status" value="1"/>
</dbReference>
<reference evidence="7 8" key="1">
    <citation type="journal article" date="2012" name="BMC Genomics">
        <title>Tools to kill: Genome of one of the most destructive plant pathogenic fungi Macrophomina phaseolina.</title>
        <authorList>
            <person name="Islam M.S."/>
            <person name="Haque M.S."/>
            <person name="Islam M.M."/>
            <person name="Emdad E.M."/>
            <person name="Halim A."/>
            <person name="Hossen Q.M.M."/>
            <person name="Hossain M.Z."/>
            <person name="Ahmed B."/>
            <person name="Rahim S."/>
            <person name="Rahman M.S."/>
            <person name="Alam M.M."/>
            <person name="Hou S."/>
            <person name="Wan X."/>
            <person name="Saito J.A."/>
            <person name="Alam M."/>
        </authorList>
    </citation>
    <scope>NUCLEOTIDE SEQUENCE [LARGE SCALE GENOMIC DNA]</scope>
    <source>
        <strain evidence="7 8">MS6</strain>
    </source>
</reference>
<evidence type="ECO:0000313" key="8">
    <source>
        <dbReference type="Proteomes" id="UP000007129"/>
    </source>
</evidence>
<dbReference type="InterPro" id="IPR036396">
    <property type="entry name" value="Cyt_P450_sf"/>
</dbReference>
<keyword evidence="5 6" id="KW-0408">Iron</keyword>
<dbReference type="OrthoDB" id="1470350at2759"/>
<dbReference type="InterPro" id="IPR002401">
    <property type="entry name" value="Cyt_P450_E_grp-I"/>
</dbReference>
<comment type="cofactor">
    <cofactor evidence="1 6">
        <name>heme</name>
        <dbReference type="ChEBI" id="CHEBI:30413"/>
    </cofactor>
</comment>
<comment type="caution">
    <text evidence="7">The sequence shown here is derived from an EMBL/GenBank/DDBJ whole genome shotgun (WGS) entry which is preliminary data.</text>
</comment>
<evidence type="ECO:0000256" key="4">
    <source>
        <dbReference type="ARBA" id="ARBA00022723"/>
    </source>
</evidence>
<dbReference type="PRINTS" id="PR00385">
    <property type="entry name" value="P450"/>
</dbReference>
<dbReference type="InterPro" id="IPR050121">
    <property type="entry name" value="Cytochrome_P450_monoxygenase"/>
</dbReference>
<dbReference type="GO" id="GO:0016705">
    <property type="term" value="F:oxidoreductase activity, acting on paired donors, with incorporation or reduction of molecular oxygen"/>
    <property type="evidence" value="ECO:0007669"/>
    <property type="project" value="InterPro"/>
</dbReference>
<evidence type="ECO:0000256" key="3">
    <source>
        <dbReference type="ARBA" id="ARBA00022617"/>
    </source>
</evidence>
<dbReference type="PANTHER" id="PTHR24305:SF210">
    <property type="entry name" value="CYTOCHROME P450 MONOOXYGENASE ASQL-RELATED"/>
    <property type="match status" value="1"/>
</dbReference>
<dbReference type="PANTHER" id="PTHR24305">
    <property type="entry name" value="CYTOCHROME P450"/>
    <property type="match status" value="1"/>
</dbReference>
<proteinExistence type="inferred from homology"/>
<feature type="binding site" description="axial binding residue" evidence="6">
    <location>
        <position position="441"/>
    </location>
    <ligand>
        <name>heme</name>
        <dbReference type="ChEBI" id="CHEBI:30413"/>
    </ligand>
    <ligandPart>
        <name>Fe</name>
        <dbReference type="ChEBI" id="CHEBI:18248"/>
    </ligandPart>
</feature>
<dbReference type="PRINTS" id="PR00463">
    <property type="entry name" value="EP450I"/>
</dbReference>
<dbReference type="GO" id="GO:0005506">
    <property type="term" value="F:iron ion binding"/>
    <property type="evidence" value="ECO:0007669"/>
    <property type="project" value="InterPro"/>
</dbReference>
<dbReference type="InterPro" id="IPR001128">
    <property type="entry name" value="Cyt_P450"/>
</dbReference>
<dbReference type="AlphaFoldDB" id="K2RI49"/>